<evidence type="ECO:0000256" key="15">
    <source>
        <dbReference type="ARBA" id="ARBA00023086"/>
    </source>
</evidence>
<dbReference type="Pfam" id="PF19317">
    <property type="entry name" value="Gag_p24_C"/>
    <property type="match status" value="1"/>
</dbReference>
<dbReference type="PANTHER" id="PTHR40389">
    <property type="entry name" value="ENDOGENOUS RETROVIRUS GROUP K MEMBER 24 GAG POLYPROTEIN-RELATED"/>
    <property type="match status" value="1"/>
</dbReference>
<evidence type="ECO:0000256" key="18">
    <source>
        <dbReference type="PROSITE-ProRule" id="PRU00047"/>
    </source>
</evidence>
<evidence type="ECO:0000256" key="1">
    <source>
        <dbReference type="ARBA" id="ARBA00022462"/>
    </source>
</evidence>
<keyword evidence="13 19" id="KW-0946">Virion</keyword>
<comment type="subcellular location">
    <subcellularLocation>
        <location evidence="19">Virion</location>
    </subcellularLocation>
    <subcellularLocation>
        <location evidence="19">Host cytoplasm</location>
    </subcellularLocation>
    <subcellularLocation>
        <location evidence="19">Host nucleus</location>
    </subcellularLocation>
</comment>
<dbReference type="InterPro" id="IPR001878">
    <property type="entry name" value="Znf_CCHC"/>
</dbReference>
<dbReference type="GO" id="GO:0042025">
    <property type="term" value="C:host cell nucleus"/>
    <property type="evidence" value="ECO:0007669"/>
    <property type="project" value="UniProtKB-SubCell"/>
</dbReference>
<keyword evidence="14 19" id="KW-0694">RNA-binding</keyword>
<name>Q70IH3_SIV</name>
<keyword evidence="12 19" id="KW-0862">Zinc</keyword>
<dbReference type="InterPro" id="IPR045345">
    <property type="entry name" value="Gag_p24_C"/>
</dbReference>
<evidence type="ECO:0000256" key="2">
    <source>
        <dbReference type="ARBA" id="ARBA00022561"/>
    </source>
</evidence>
<evidence type="ECO:0000259" key="21">
    <source>
        <dbReference type="PROSITE" id="PS50158"/>
    </source>
</evidence>
<keyword evidence="4 19" id="KW-0945">Host-virus interaction</keyword>
<evidence type="ECO:0000256" key="17">
    <source>
        <dbReference type="ARBA" id="ARBA00023288"/>
    </source>
</evidence>
<evidence type="ECO:0000313" key="22">
    <source>
        <dbReference type="EMBL" id="CAE46398.1"/>
    </source>
</evidence>
<dbReference type="Pfam" id="PF00607">
    <property type="entry name" value="Gag_p24"/>
    <property type="match status" value="1"/>
</dbReference>
<sequence length="558" mass="62123">MGSGSSVPMTGAALDRFEKVRLRPGSKKKYMIKHLIWSKKEMERFGLGEQLLETYEGCQTIIETLAPLEPQGSESLKSLFRTCCVVWCCHRGLEVADTEEALREVRKRIGAKKKNIVIGNADQGDDQPPQGAAGGGSSAEQGASAGGSSFRDPNSQNYPIVRTAQGQYQHQALSTRVLKTWIKEVEDRKFSPEIVPLFSVLAEGLIPYDINQLLNAIGEHQGAMQVLKDVINEEAHDWDLAHPANLQQPLPPAAQRDPRGSDIAGTTSSIEDQITWMTRQQGPINVGDIYKRWVIMGLQKVVKMYQPVSILDIKQGPKESFKDYVDRFYKALRAEQADQSVKLWMTTSLLVQNANPDCKQILEALGPNPTLEEMLQACQGVGGPGQKARPTAEALASAFQKQGLCHGSRKGAQPPVERRGLRCFNCGQIGHLAKDCRKPKRVTQPGACFKCGKLGHQAKNCRSNTNDQGQVNFLGNGLGRKNPPRNFVQYYPQMNQDLPWSPVRVQQQPQYPQNFQEGGNRQSCQEDKRQNKQSHQEDEETTRESLYPSLKSLFGDDQ</sequence>
<evidence type="ECO:0000256" key="5">
    <source>
        <dbReference type="ARBA" id="ARBA00022612"/>
    </source>
</evidence>
<dbReference type="PANTHER" id="PTHR40389:SF3">
    <property type="entry name" value="IGE-BINDING PROTEIN"/>
    <property type="match status" value="1"/>
</dbReference>
<dbReference type="Gene3D" id="4.10.60.10">
    <property type="entry name" value="Zinc finger, CCHC-type"/>
    <property type="match status" value="1"/>
</dbReference>
<feature type="domain" description="CCHC-type" evidence="21">
    <location>
        <begin position="422"/>
        <end position="438"/>
    </location>
</feature>
<dbReference type="GO" id="GO:0055036">
    <property type="term" value="C:virion membrane"/>
    <property type="evidence" value="ECO:0007669"/>
    <property type="project" value="UniProtKB-SubCell"/>
</dbReference>
<keyword evidence="11 18" id="KW-0863">Zinc-finger</keyword>
<evidence type="ECO:0000256" key="13">
    <source>
        <dbReference type="ARBA" id="ARBA00022844"/>
    </source>
</evidence>
<dbReference type="Gene3D" id="1.10.1200.30">
    <property type="match status" value="1"/>
</dbReference>
<dbReference type="Gene3D" id="1.10.375.10">
    <property type="entry name" value="Human Immunodeficiency Virus Type 1 Capsid Protein"/>
    <property type="match status" value="1"/>
</dbReference>
<keyword evidence="8 19" id="KW-0479">Metal-binding</keyword>
<feature type="domain" description="CCHC-type" evidence="21">
    <location>
        <begin position="448"/>
        <end position="463"/>
    </location>
</feature>
<accession>Q70IH3</accession>
<dbReference type="Pfam" id="PF00098">
    <property type="entry name" value="zf-CCHC"/>
    <property type="match status" value="2"/>
</dbReference>
<dbReference type="InterPro" id="IPR000071">
    <property type="entry name" value="Lentvrl_matrix_N"/>
</dbReference>
<dbReference type="GO" id="GO:0039702">
    <property type="term" value="P:viral budding via host ESCRT complex"/>
    <property type="evidence" value="ECO:0007669"/>
    <property type="project" value="UniProtKB-KW"/>
</dbReference>
<dbReference type="InterPro" id="IPR050195">
    <property type="entry name" value="Primate_lentivir_Gag_pol-like"/>
</dbReference>
<keyword evidence="5" id="KW-1188">Viral release from host cell</keyword>
<keyword evidence="7" id="KW-0519">Myristate</keyword>
<dbReference type="GO" id="GO:0008270">
    <property type="term" value="F:zinc ion binding"/>
    <property type="evidence" value="ECO:0007669"/>
    <property type="project" value="UniProtKB-KW"/>
</dbReference>
<dbReference type="PROSITE" id="PS50158">
    <property type="entry name" value="ZF_CCHC"/>
    <property type="match status" value="2"/>
</dbReference>
<comment type="PTM">
    <molecule>Gag-Pol polyprotein</molecule>
    <text evidence="19">Specific enzymatic cleavages by the viral protease yield mature proteins.</text>
</comment>
<dbReference type="InterPro" id="IPR036875">
    <property type="entry name" value="Znf_CCHC_sf"/>
</dbReference>
<comment type="subcellular location">
    <molecule>Matrix protein p17</molecule>
    <subcellularLocation>
        <location evidence="19">Virion membrane</location>
        <topology evidence="19">Lipid-anchor</topology>
    </subcellularLocation>
    <subcellularLocation>
        <location evidence="19">Host nucleus</location>
    </subcellularLocation>
    <subcellularLocation>
        <location evidence="19">Host cytoplasm</location>
    </subcellularLocation>
</comment>
<dbReference type="Pfam" id="PF00540">
    <property type="entry name" value="Gag_p17"/>
    <property type="match status" value="1"/>
</dbReference>
<dbReference type="Gene3D" id="1.20.5.760">
    <property type="entry name" value="Single helix bin"/>
    <property type="match status" value="1"/>
</dbReference>
<evidence type="ECO:0000256" key="7">
    <source>
        <dbReference type="ARBA" id="ARBA00022707"/>
    </source>
</evidence>
<evidence type="ECO:0000256" key="6">
    <source>
        <dbReference type="ARBA" id="ARBA00022637"/>
    </source>
</evidence>
<proteinExistence type="predicted"/>
<feature type="compositionally biased region" description="Low complexity" evidence="20">
    <location>
        <begin position="138"/>
        <end position="149"/>
    </location>
</feature>
<dbReference type="SUPFAM" id="SSF47836">
    <property type="entry name" value="Retroviral matrix proteins"/>
    <property type="match status" value="1"/>
</dbReference>
<organism evidence="22">
    <name type="scientific">Simian immunodeficiency virus</name>
    <name type="common">SIV</name>
    <dbReference type="NCBI Taxonomy" id="11723"/>
    <lineage>
        <taxon>Viruses</taxon>
        <taxon>Riboviria</taxon>
        <taxon>Pararnavirae</taxon>
        <taxon>Artverviricota</taxon>
        <taxon>Revtraviricetes</taxon>
        <taxon>Ortervirales</taxon>
        <taxon>Retroviridae</taxon>
        <taxon>Orthoretrovirinae</taxon>
        <taxon>Lentivirus</taxon>
        <taxon>Lentivirus simimdef</taxon>
    </lineage>
</organism>
<dbReference type="GO" id="GO:0075523">
    <property type="term" value="P:viral translational frameshifting"/>
    <property type="evidence" value="ECO:0007669"/>
    <property type="project" value="UniProtKB-KW"/>
</dbReference>
<feature type="region of interest" description="Disordered" evidence="20">
    <location>
        <begin position="512"/>
        <end position="558"/>
    </location>
</feature>
<dbReference type="GO" id="GO:0005198">
    <property type="term" value="F:structural molecule activity"/>
    <property type="evidence" value="ECO:0007669"/>
    <property type="project" value="InterPro"/>
</dbReference>
<dbReference type="SUPFAM" id="SSF57756">
    <property type="entry name" value="Retrovirus zinc finger-like domains"/>
    <property type="match status" value="1"/>
</dbReference>
<organismHost>
    <name type="scientific">Cercopithecidae</name>
    <name type="common">Old World monkeys</name>
    <dbReference type="NCBI Taxonomy" id="9527"/>
</organismHost>
<keyword evidence="3 19" id="KW-1048">Host nucleus</keyword>
<dbReference type="GO" id="GO:0003723">
    <property type="term" value="F:RNA binding"/>
    <property type="evidence" value="ECO:0007669"/>
    <property type="project" value="UniProtKB-KW"/>
</dbReference>
<feature type="compositionally biased region" description="Basic and acidic residues" evidence="20">
    <location>
        <begin position="524"/>
        <end position="536"/>
    </location>
</feature>
<protein>
    <recommendedName>
        <fullName evidence="19">Gag polyprotein</fullName>
    </recommendedName>
    <component>
        <recommendedName>
            <fullName evidence="19">Matrix protein p17</fullName>
            <shortName evidence="19">MA</shortName>
        </recommendedName>
    </component>
</protein>
<evidence type="ECO:0000256" key="19">
    <source>
        <dbReference type="RuleBase" id="RU004487"/>
    </source>
</evidence>
<keyword evidence="2 19" id="KW-0167">Capsid protein</keyword>
<evidence type="ECO:0000256" key="11">
    <source>
        <dbReference type="ARBA" id="ARBA00022771"/>
    </source>
</evidence>
<evidence type="ECO:0000256" key="10">
    <source>
        <dbReference type="ARBA" id="ARBA00022758"/>
    </source>
</evidence>
<keyword evidence="16 19" id="KW-1035">Host cytoplasm</keyword>
<keyword evidence="1" id="KW-1187">Viral budding via the host ESCRT complexes</keyword>
<organismHost>
    <name type="scientific">Pan troglodytes</name>
    <name type="common">Chimpanzee</name>
    <dbReference type="NCBI Taxonomy" id="9598"/>
</organismHost>
<dbReference type="GO" id="GO:0030430">
    <property type="term" value="C:host cell cytoplasm"/>
    <property type="evidence" value="ECO:0007669"/>
    <property type="project" value="UniProtKB-SubCell"/>
</dbReference>
<keyword evidence="10" id="KW-0688">Ribosomal frameshifting</keyword>
<evidence type="ECO:0000256" key="8">
    <source>
        <dbReference type="ARBA" id="ARBA00022723"/>
    </source>
</evidence>
<evidence type="ECO:0000256" key="20">
    <source>
        <dbReference type="SAM" id="MobiDB-lite"/>
    </source>
</evidence>
<dbReference type="InterPro" id="IPR012344">
    <property type="entry name" value="Matrix_HIV/RSV_N"/>
</dbReference>
<dbReference type="InterPro" id="IPR008919">
    <property type="entry name" value="Retrov_capsid_N"/>
</dbReference>
<dbReference type="SUPFAM" id="SSF47353">
    <property type="entry name" value="Retrovirus capsid dimerization domain-like"/>
    <property type="match status" value="1"/>
</dbReference>
<gene>
    <name evidence="22" type="primary">gag</name>
</gene>
<reference evidence="22" key="1">
    <citation type="journal article" date="2005" name="J. Virol.">
        <title>Characterization of a novel vpu-harboring simian immunodeficiency virus from a Dent's Mona monkey (Cercopithecus mona denti).</title>
        <authorList>
            <person name="Dazza M.C."/>
            <person name="Ekwalanga M."/>
            <person name="Nende M."/>
            <person name="Shamamba K.B."/>
            <person name="Bitshi P."/>
            <person name="Paraskevis D."/>
            <person name="Saragosti S."/>
        </authorList>
    </citation>
    <scope>NUCLEOTIDE SEQUENCE</scope>
</reference>
<evidence type="ECO:0000256" key="3">
    <source>
        <dbReference type="ARBA" id="ARBA00022562"/>
    </source>
</evidence>
<dbReference type="SUPFAM" id="SSF47943">
    <property type="entry name" value="Retrovirus capsid protein, N-terminal core domain"/>
    <property type="match status" value="1"/>
</dbReference>
<dbReference type="InterPro" id="IPR008916">
    <property type="entry name" value="Retrov_capsid_C"/>
</dbReference>
<dbReference type="Gene3D" id="1.10.150.90">
    <property type="entry name" value="Immunodeficiency lentiviruses, gag gene matrix protein p17"/>
    <property type="match status" value="1"/>
</dbReference>
<dbReference type="GO" id="GO:0019013">
    <property type="term" value="C:viral nucleocapsid"/>
    <property type="evidence" value="ECO:0007669"/>
    <property type="project" value="UniProtKB-KW"/>
</dbReference>
<evidence type="ECO:0000256" key="16">
    <source>
        <dbReference type="ARBA" id="ARBA00023200"/>
    </source>
</evidence>
<evidence type="ECO:0000256" key="9">
    <source>
        <dbReference type="ARBA" id="ARBA00022737"/>
    </source>
</evidence>
<dbReference type="InterPro" id="IPR010999">
    <property type="entry name" value="Retrovr_matrix"/>
</dbReference>
<dbReference type="PRINTS" id="PR00234">
    <property type="entry name" value="HIV1MATRIX"/>
</dbReference>
<evidence type="ECO:0000256" key="12">
    <source>
        <dbReference type="ARBA" id="ARBA00022833"/>
    </source>
</evidence>
<evidence type="ECO:0000256" key="14">
    <source>
        <dbReference type="ARBA" id="ARBA00022884"/>
    </source>
</evidence>
<feature type="region of interest" description="Disordered" evidence="20">
    <location>
        <begin position="118"/>
        <end position="157"/>
    </location>
</feature>
<keyword evidence="9" id="KW-0677">Repeat</keyword>
<keyword evidence="15 19" id="KW-0543">Viral nucleoprotein</keyword>
<evidence type="ECO:0000256" key="4">
    <source>
        <dbReference type="ARBA" id="ARBA00022581"/>
    </source>
</evidence>
<dbReference type="EMBL" id="AJ580407">
    <property type="protein sequence ID" value="CAE46398.1"/>
    <property type="molecule type" value="Genomic_RNA"/>
</dbReference>
<dbReference type="SMART" id="SM00343">
    <property type="entry name" value="ZnF_C2HC"/>
    <property type="match status" value="2"/>
</dbReference>
<keyword evidence="6" id="KW-1198">Viral budding</keyword>
<keyword evidence="17" id="KW-0449">Lipoprotein</keyword>